<sequence>MLFKSNYLKSWILDQTMLTVSSFEKQPSEQHKTRTAGRRSLPSGRAWLMTGDGRMAVRSWTDRKAEIRFSSLWYLIAG</sequence>
<comment type="caution">
    <text evidence="1">The sequence shown here is derived from an EMBL/GenBank/DDBJ whole genome shotgun (WGS) entry which is preliminary data.</text>
</comment>
<name>A0ABS2QFC5_9BACI</name>
<reference evidence="1 2" key="1">
    <citation type="submission" date="2021-01" db="EMBL/GenBank/DDBJ databases">
        <title>Genomic Encyclopedia of Type Strains, Phase IV (KMG-IV): sequencing the most valuable type-strain genomes for metagenomic binning, comparative biology and taxonomic classification.</title>
        <authorList>
            <person name="Goeker M."/>
        </authorList>
    </citation>
    <scope>NUCLEOTIDE SEQUENCE [LARGE SCALE GENOMIC DNA]</scope>
    <source>
        <strain evidence="1 2">DSM 105482</strain>
    </source>
</reference>
<dbReference type="Proteomes" id="UP000823486">
    <property type="component" value="Unassembled WGS sequence"/>
</dbReference>
<proteinExistence type="predicted"/>
<protein>
    <submittedName>
        <fullName evidence="1">Uncharacterized protein</fullName>
    </submittedName>
</protein>
<dbReference type="RefSeq" id="WP_204540027.1">
    <property type="nucleotide sequence ID" value="NZ_JAFBFI010000004.1"/>
</dbReference>
<evidence type="ECO:0000313" key="2">
    <source>
        <dbReference type="Proteomes" id="UP000823486"/>
    </source>
</evidence>
<gene>
    <name evidence="1" type="ORF">JOC77_001207</name>
</gene>
<dbReference type="EMBL" id="JAFBFI010000004">
    <property type="protein sequence ID" value="MBM7691797.1"/>
    <property type="molecule type" value="Genomic_DNA"/>
</dbReference>
<evidence type="ECO:0000313" key="1">
    <source>
        <dbReference type="EMBL" id="MBM7691797.1"/>
    </source>
</evidence>
<keyword evidence="2" id="KW-1185">Reference proteome</keyword>
<organism evidence="1 2">
    <name type="scientific">Peribacillus deserti</name>
    <dbReference type="NCBI Taxonomy" id="673318"/>
    <lineage>
        <taxon>Bacteria</taxon>
        <taxon>Bacillati</taxon>
        <taxon>Bacillota</taxon>
        <taxon>Bacilli</taxon>
        <taxon>Bacillales</taxon>
        <taxon>Bacillaceae</taxon>
        <taxon>Peribacillus</taxon>
    </lineage>
</organism>
<accession>A0ABS2QFC5</accession>